<evidence type="ECO:0000256" key="1">
    <source>
        <dbReference type="SAM" id="SignalP"/>
    </source>
</evidence>
<name>A0A378IBK1_9GAMM</name>
<dbReference type="GO" id="GO:0015627">
    <property type="term" value="C:type II protein secretion system complex"/>
    <property type="evidence" value="ECO:0007669"/>
    <property type="project" value="TreeGrafter"/>
</dbReference>
<gene>
    <name evidence="3" type="primary">comEA</name>
    <name evidence="2" type="ORF">Lbir_0159</name>
    <name evidence="3" type="ORF">NCTC12437_02067</name>
</gene>
<dbReference type="Gene3D" id="1.10.150.280">
    <property type="entry name" value="AF1531-like domain"/>
    <property type="match status" value="1"/>
</dbReference>
<dbReference type="AlphaFoldDB" id="A0A378IBK1"/>
<reference evidence="3 5" key="2">
    <citation type="submission" date="2018-06" db="EMBL/GenBank/DDBJ databases">
        <authorList>
            <consortium name="Pathogen Informatics"/>
            <person name="Doyle S."/>
        </authorList>
    </citation>
    <scope>NUCLEOTIDE SEQUENCE [LARGE SCALE GENOMIC DNA]</scope>
    <source>
        <strain evidence="3 5">NCTC12437</strain>
    </source>
</reference>
<evidence type="ECO:0000313" key="3">
    <source>
        <dbReference type="EMBL" id="STX32286.1"/>
    </source>
</evidence>
<dbReference type="PANTHER" id="PTHR21180">
    <property type="entry name" value="ENDONUCLEASE/EXONUCLEASE/PHOSPHATASE FAMILY DOMAIN-CONTAINING PROTEIN 1"/>
    <property type="match status" value="1"/>
</dbReference>
<dbReference type="InterPro" id="IPR010994">
    <property type="entry name" value="RuvA_2-like"/>
</dbReference>
<dbReference type="GO" id="GO:0015628">
    <property type="term" value="P:protein secretion by the type II secretion system"/>
    <property type="evidence" value="ECO:0007669"/>
    <property type="project" value="TreeGrafter"/>
</dbReference>
<reference evidence="2 4" key="1">
    <citation type="submission" date="2015-11" db="EMBL/GenBank/DDBJ databases">
        <title>Genomic analysis of 38 Legionella species identifies large and diverse effector repertoires.</title>
        <authorList>
            <person name="Burstein D."/>
            <person name="Amaro F."/>
            <person name="Zusman T."/>
            <person name="Lifshitz Z."/>
            <person name="Cohen O."/>
            <person name="Gilbert J.A."/>
            <person name="Pupko T."/>
            <person name="Shuman H.A."/>
            <person name="Segal G."/>
        </authorList>
    </citation>
    <scope>NUCLEOTIDE SEQUENCE [LARGE SCALE GENOMIC DNA]</scope>
    <source>
        <strain evidence="2 4">CDC#1407-AL-14</strain>
    </source>
</reference>
<feature type="chain" id="PRO_5017003230" evidence="1">
    <location>
        <begin position="22"/>
        <end position="102"/>
    </location>
</feature>
<dbReference type="Proteomes" id="UP000054735">
    <property type="component" value="Unassembled WGS sequence"/>
</dbReference>
<keyword evidence="4" id="KW-1185">Reference proteome</keyword>
<evidence type="ECO:0000313" key="5">
    <source>
        <dbReference type="Proteomes" id="UP000255066"/>
    </source>
</evidence>
<organism evidence="3 5">
    <name type="scientific">Legionella birminghamensis</name>
    <dbReference type="NCBI Taxonomy" id="28083"/>
    <lineage>
        <taxon>Bacteria</taxon>
        <taxon>Pseudomonadati</taxon>
        <taxon>Pseudomonadota</taxon>
        <taxon>Gammaproteobacteria</taxon>
        <taxon>Legionellales</taxon>
        <taxon>Legionellaceae</taxon>
        <taxon>Legionella</taxon>
    </lineage>
</organism>
<dbReference type="PANTHER" id="PTHR21180:SF32">
    <property type="entry name" value="ENDONUCLEASE_EXONUCLEASE_PHOSPHATASE FAMILY DOMAIN-CONTAINING PROTEIN 1"/>
    <property type="match status" value="1"/>
</dbReference>
<dbReference type="RefSeq" id="WP_065232775.1">
    <property type="nucleotide sequence ID" value="NZ_CAAAHV010000039.1"/>
</dbReference>
<dbReference type="STRING" id="28083.Lbir_0159"/>
<evidence type="ECO:0000313" key="4">
    <source>
        <dbReference type="Proteomes" id="UP000054735"/>
    </source>
</evidence>
<proteinExistence type="predicted"/>
<dbReference type="EMBL" id="LNXT01000001">
    <property type="protein sequence ID" value="KTC76090.1"/>
    <property type="molecule type" value="Genomic_DNA"/>
</dbReference>
<feature type="signal peptide" evidence="1">
    <location>
        <begin position="1"/>
        <end position="21"/>
    </location>
</feature>
<accession>A0A378IBK1</accession>
<dbReference type="InterPro" id="IPR004509">
    <property type="entry name" value="Competence_ComEA_HhH"/>
</dbReference>
<dbReference type="InterPro" id="IPR051675">
    <property type="entry name" value="Endo/Exo/Phosphatase_dom_1"/>
</dbReference>
<dbReference type="Proteomes" id="UP000255066">
    <property type="component" value="Unassembled WGS sequence"/>
</dbReference>
<sequence length="102" mass="11388">MKNKFVCLLLSFVMFNLPLHASQVPMTPTEKQAQAVNLNRADVKVLSKSIKGIGKKRAEAIVKYRGEHGDFKRVEDLASVPGIGKTFVNSHLQELKNKLIVE</sequence>
<protein>
    <submittedName>
        <fullName evidence="3">Competence protein ComEA</fullName>
    </submittedName>
</protein>
<evidence type="ECO:0000313" key="2">
    <source>
        <dbReference type="EMBL" id="KTC76090.1"/>
    </source>
</evidence>
<keyword evidence="1" id="KW-0732">Signal</keyword>
<dbReference type="NCBIfam" id="TIGR00426">
    <property type="entry name" value="competence protein ComEA helix-hairpin-helix repeat region"/>
    <property type="match status" value="1"/>
</dbReference>
<dbReference type="EMBL" id="UGNW01000001">
    <property type="protein sequence ID" value="STX32286.1"/>
    <property type="molecule type" value="Genomic_DNA"/>
</dbReference>
<dbReference type="SUPFAM" id="SSF47781">
    <property type="entry name" value="RuvA domain 2-like"/>
    <property type="match status" value="1"/>
</dbReference>
<dbReference type="Pfam" id="PF12836">
    <property type="entry name" value="HHH_3"/>
    <property type="match status" value="1"/>
</dbReference>